<protein>
    <submittedName>
        <fullName evidence="1">DUF2933 domain-containing protein</fullName>
    </submittedName>
</protein>
<accession>A0ABS3FRM1</accession>
<name>A0ABS3FRM1_9CYAN</name>
<comment type="caution">
    <text evidence="1">The sequence shown here is derived from an EMBL/GenBank/DDBJ whole genome shotgun (WGS) entry which is preliminary data.</text>
</comment>
<reference evidence="1 2" key="1">
    <citation type="submission" date="2021-03" db="EMBL/GenBank/DDBJ databases">
        <title>Metabolic Capacity of the Antarctic Cyanobacterium Phormidium pseudopriestleyi that Sustains Oxygenic Photosynthesis in the Presence of Hydrogen Sulfide.</title>
        <authorList>
            <person name="Lumian J.E."/>
            <person name="Jungblut A.D."/>
            <person name="Dillon M.L."/>
            <person name="Hawes I."/>
            <person name="Doran P.T."/>
            <person name="Mackey T.J."/>
            <person name="Dick G.J."/>
            <person name="Grettenberger C.L."/>
            <person name="Sumner D.Y."/>
        </authorList>
    </citation>
    <scope>NUCLEOTIDE SEQUENCE [LARGE SCALE GENOMIC DNA]</scope>
    <source>
        <strain evidence="1 2">FRX01</strain>
    </source>
</reference>
<keyword evidence="2" id="KW-1185">Reference proteome</keyword>
<sequence length="40" mass="4482">MTKPFKPTRLASAWVYRGLSACALMHWVMHGGDLSHINTP</sequence>
<organism evidence="1 2">
    <name type="scientific">Phormidium pseudopriestleyi FRX01</name>
    <dbReference type="NCBI Taxonomy" id="1759528"/>
    <lineage>
        <taxon>Bacteria</taxon>
        <taxon>Bacillati</taxon>
        <taxon>Cyanobacteriota</taxon>
        <taxon>Cyanophyceae</taxon>
        <taxon>Oscillatoriophycideae</taxon>
        <taxon>Oscillatoriales</taxon>
        <taxon>Oscillatoriaceae</taxon>
        <taxon>Phormidium</taxon>
    </lineage>
</organism>
<proteinExistence type="predicted"/>
<evidence type="ECO:0000313" key="2">
    <source>
        <dbReference type="Proteomes" id="UP000664844"/>
    </source>
</evidence>
<evidence type="ECO:0000313" key="1">
    <source>
        <dbReference type="EMBL" id="MBO0349758.1"/>
    </source>
</evidence>
<dbReference type="EMBL" id="JAFLQW010000312">
    <property type="protein sequence ID" value="MBO0349758.1"/>
    <property type="molecule type" value="Genomic_DNA"/>
</dbReference>
<gene>
    <name evidence="1" type="ORF">J0895_11685</name>
</gene>
<dbReference type="Proteomes" id="UP000664844">
    <property type="component" value="Unassembled WGS sequence"/>
</dbReference>